<dbReference type="Proteomes" id="UP001143548">
    <property type="component" value="Unassembled WGS sequence"/>
</dbReference>
<evidence type="ECO:0008006" key="5">
    <source>
        <dbReference type="Google" id="ProtNLM"/>
    </source>
</evidence>
<feature type="compositionally biased region" description="Low complexity" evidence="1">
    <location>
        <begin position="175"/>
        <end position="191"/>
    </location>
</feature>
<name>A0A9W5YZE5_9EURO</name>
<feature type="region of interest" description="Disordered" evidence="1">
    <location>
        <begin position="84"/>
        <end position="103"/>
    </location>
</feature>
<reference evidence="3" key="1">
    <citation type="submission" date="2022-07" db="EMBL/GenBank/DDBJ databases">
        <title>Taxonomy of Aspergillus series Nigri: significant species reduction supported by multi-species coalescent approaches.</title>
        <authorList>
            <person name="Bian C."/>
            <person name="Kusuya Y."/>
            <person name="Sklenar F."/>
            <person name="D'hooge E."/>
            <person name="Yaguchi T."/>
            <person name="Takahashi H."/>
            <person name="Hubka V."/>
        </authorList>
    </citation>
    <scope>NUCLEOTIDE SEQUENCE</scope>
    <source>
        <strain evidence="3">CBS 733.88</strain>
    </source>
</reference>
<evidence type="ECO:0000313" key="4">
    <source>
        <dbReference type="Proteomes" id="UP001143548"/>
    </source>
</evidence>
<dbReference type="AlphaFoldDB" id="A0A9W5YZE5"/>
<comment type="caution">
    <text evidence="3">The sequence shown here is derived from an EMBL/GenBank/DDBJ whole genome shotgun (WGS) entry which is preliminary data.</text>
</comment>
<accession>A0A9W5YZE5</accession>
<feature type="compositionally biased region" description="Low complexity" evidence="1">
    <location>
        <begin position="199"/>
        <end position="213"/>
    </location>
</feature>
<feature type="signal peptide" evidence="2">
    <location>
        <begin position="1"/>
        <end position="19"/>
    </location>
</feature>
<feature type="region of interest" description="Disordered" evidence="1">
    <location>
        <begin position="175"/>
        <end position="213"/>
    </location>
</feature>
<feature type="chain" id="PRO_5040821872" description="GPI anchored cell wall protein" evidence="2">
    <location>
        <begin position="20"/>
        <end position="238"/>
    </location>
</feature>
<evidence type="ECO:0000256" key="1">
    <source>
        <dbReference type="SAM" id="MobiDB-lite"/>
    </source>
</evidence>
<evidence type="ECO:0000313" key="3">
    <source>
        <dbReference type="EMBL" id="GKZ24822.1"/>
    </source>
</evidence>
<organism evidence="3 4">
    <name type="scientific">Aspergillus brasiliensis</name>
    <dbReference type="NCBI Taxonomy" id="319629"/>
    <lineage>
        <taxon>Eukaryota</taxon>
        <taxon>Fungi</taxon>
        <taxon>Dikarya</taxon>
        <taxon>Ascomycota</taxon>
        <taxon>Pezizomycotina</taxon>
        <taxon>Eurotiomycetes</taxon>
        <taxon>Eurotiomycetidae</taxon>
        <taxon>Eurotiales</taxon>
        <taxon>Aspergillaceae</taxon>
        <taxon>Aspergillus</taxon>
        <taxon>Aspergillus subgen. Circumdati</taxon>
    </lineage>
</organism>
<gene>
    <name evidence="3" type="ORF">AbraCBS73388_011826</name>
</gene>
<sequence>MRLQLTSLALLATASTVVADDVISALWPSASSGESYNAKLIGTTGGDLTTLVINCPATASGSVTSAPAATAATTSAAVVKRATTASSSGDDDDDDIDGCNIPDSGQTLTVGSSTWAFTTSGTAFSEEAACTFTGTTVASCALTVNIDSQTSSSSGVTTTQLGKVPITITSTVSASATGSATGGSTTASATGGASGSGSGSSASSTGAATTTSDSGAFATGASQWIAGGAAMMVALAMA</sequence>
<protein>
    <recommendedName>
        <fullName evidence="5">GPI anchored cell wall protein</fullName>
    </recommendedName>
</protein>
<proteinExistence type="predicted"/>
<evidence type="ECO:0000256" key="2">
    <source>
        <dbReference type="SAM" id="SignalP"/>
    </source>
</evidence>
<keyword evidence="2" id="KW-0732">Signal</keyword>
<dbReference type="EMBL" id="BROQ01000095">
    <property type="protein sequence ID" value="GKZ24822.1"/>
    <property type="molecule type" value="Genomic_DNA"/>
</dbReference>